<feature type="compositionally biased region" description="Basic residues" evidence="1">
    <location>
        <begin position="43"/>
        <end position="52"/>
    </location>
</feature>
<evidence type="ECO:0000256" key="1">
    <source>
        <dbReference type="SAM" id="MobiDB-lite"/>
    </source>
</evidence>
<organism evidence="2">
    <name type="scientific">Anguilla anguilla</name>
    <name type="common">European freshwater eel</name>
    <name type="synonym">Muraena anguilla</name>
    <dbReference type="NCBI Taxonomy" id="7936"/>
    <lineage>
        <taxon>Eukaryota</taxon>
        <taxon>Metazoa</taxon>
        <taxon>Chordata</taxon>
        <taxon>Craniata</taxon>
        <taxon>Vertebrata</taxon>
        <taxon>Euteleostomi</taxon>
        <taxon>Actinopterygii</taxon>
        <taxon>Neopterygii</taxon>
        <taxon>Teleostei</taxon>
        <taxon>Anguilliformes</taxon>
        <taxon>Anguillidae</taxon>
        <taxon>Anguilla</taxon>
    </lineage>
</organism>
<dbReference type="EMBL" id="GBXM01104785">
    <property type="protein sequence ID" value="JAH03792.1"/>
    <property type="molecule type" value="Transcribed_RNA"/>
</dbReference>
<feature type="region of interest" description="Disordered" evidence="1">
    <location>
        <begin position="43"/>
        <end position="67"/>
    </location>
</feature>
<name>A0A0E9PHQ8_ANGAN</name>
<dbReference type="AlphaFoldDB" id="A0A0E9PHQ8"/>
<proteinExistence type="predicted"/>
<feature type="compositionally biased region" description="Polar residues" evidence="1">
    <location>
        <begin position="53"/>
        <end position="67"/>
    </location>
</feature>
<sequence length="67" mass="7722">MYGPSINFPHTPTARRISPVICRQRQTERTGGKRQMYFKNLKHQVSGHRKTTPHSVLSLSSVHTNTY</sequence>
<accession>A0A0E9PHQ8</accession>
<reference evidence="2" key="1">
    <citation type="submission" date="2014-11" db="EMBL/GenBank/DDBJ databases">
        <authorList>
            <person name="Amaro Gonzalez C."/>
        </authorList>
    </citation>
    <scope>NUCLEOTIDE SEQUENCE</scope>
</reference>
<protein>
    <submittedName>
        <fullName evidence="2">Uncharacterized protein</fullName>
    </submittedName>
</protein>
<evidence type="ECO:0000313" key="2">
    <source>
        <dbReference type="EMBL" id="JAH03792.1"/>
    </source>
</evidence>
<reference evidence="2" key="2">
    <citation type="journal article" date="2015" name="Fish Shellfish Immunol.">
        <title>Early steps in the European eel (Anguilla anguilla)-Vibrio vulnificus interaction in the gills: Role of the RtxA13 toxin.</title>
        <authorList>
            <person name="Callol A."/>
            <person name="Pajuelo D."/>
            <person name="Ebbesson L."/>
            <person name="Teles M."/>
            <person name="MacKenzie S."/>
            <person name="Amaro C."/>
        </authorList>
    </citation>
    <scope>NUCLEOTIDE SEQUENCE</scope>
</reference>